<feature type="active site" description="Proton donor; for beta-elimination activity" evidence="15">
    <location>
        <position position="58"/>
    </location>
</feature>
<evidence type="ECO:0000256" key="6">
    <source>
        <dbReference type="ARBA" id="ARBA00022771"/>
    </source>
</evidence>
<dbReference type="NCBIfam" id="NF002211">
    <property type="entry name" value="PRK01103.1"/>
    <property type="match status" value="1"/>
</dbReference>
<reference evidence="19" key="1">
    <citation type="journal article" date="2019" name="Int. J. Syst. Evol. Microbiol.">
        <title>The Global Catalogue of Microorganisms (GCM) 10K type strain sequencing project: providing services to taxonomists for standard genome sequencing and annotation.</title>
        <authorList>
            <consortium name="The Broad Institute Genomics Platform"/>
            <consortium name="The Broad Institute Genome Sequencing Center for Infectious Disease"/>
            <person name="Wu L."/>
            <person name="Ma J."/>
        </authorList>
    </citation>
    <scope>NUCLEOTIDE SEQUENCE [LARGE SCALE GENOMIC DNA]</scope>
    <source>
        <strain evidence="19">CGMCC 1.15731</strain>
    </source>
</reference>
<dbReference type="InterPro" id="IPR010663">
    <property type="entry name" value="Znf_FPG/IleRS"/>
</dbReference>
<evidence type="ECO:0000256" key="7">
    <source>
        <dbReference type="ARBA" id="ARBA00022801"/>
    </source>
</evidence>
<sequence>MPELPEVETVRRGLEPSMQGATIDRVQQNRPDLRFPLPPRFAERLTGRDIVALGRRAKYLTIHLDNGLTVICHLGMSGSFRIETDGDENAPGNFHHERVKSTAHDHVIFYLRHHDGSGVRIIYNDPRRFGFMLFAEEGTLNQHPMLARLGVEPTGNHLSGQVLRELLAGKRTPLKAALLDQSLIAGLGNIYVCEALWRAGLSPMREAGSIADDQKKLDLLADSIRAVIAEAIEAGGSTLKDYIQANGALGYFQHSFKVYGREGEPCRNPKCRSVIQRMVQSGRSTFYCASCQS</sequence>
<proteinExistence type="inferred from homology"/>
<accession>A0ABV9HA27</accession>
<dbReference type="Pfam" id="PF01149">
    <property type="entry name" value="Fapy_DNA_glyco"/>
    <property type="match status" value="1"/>
</dbReference>
<evidence type="ECO:0000313" key="19">
    <source>
        <dbReference type="Proteomes" id="UP001596042"/>
    </source>
</evidence>
<dbReference type="NCBIfam" id="TIGR00577">
    <property type="entry name" value="fpg"/>
    <property type="match status" value="1"/>
</dbReference>
<dbReference type="RefSeq" id="WP_374830889.1">
    <property type="nucleotide sequence ID" value="NZ_JBHEEZ010000006.1"/>
</dbReference>
<evidence type="ECO:0000256" key="5">
    <source>
        <dbReference type="ARBA" id="ARBA00022763"/>
    </source>
</evidence>
<keyword evidence="11 15" id="KW-0456">Lyase</keyword>
<evidence type="ECO:0000256" key="15">
    <source>
        <dbReference type="HAMAP-Rule" id="MF_00103"/>
    </source>
</evidence>
<keyword evidence="19" id="KW-1185">Reference proteome</keyword>
<keyword evidence="4 15" id="KW-0479">Metal-binding</keyword>
<keyword evidence="9 15" id="KW-0238">DNA-binding</keyword>
<comment type="function">
    <text evidence="15">Involved in base excision repair of DNA damaged by oxidation or by mutagenic agents. Acts as DNA glycosylase that recognizes and removes damaged bases. Has a preference for oxidized purines, such as 7,8-dihydro-8-oxoguanine (8-oxoG). Has AP (apurinic/apyrimidinic) lyase activity and introduces nicks in the DNA strand. Cleaves the DNA backbone by beta-delta elimination to generate a single-strand break at the site of the removed base with both 3'- and 5'-phosphates.</text>
</comment>
<evidence type="ECO:0000256" key="4">
    <source>
        <dbReference type="ARBA" id="ARBA00022723"/>
    </source>
</evidence>
<comment type="similarity">
    <text evidence="2 15">Belongs to the FPG family.</text>
</comment>
<dbReference type="Gene3D" id="3.20.190.10">
    <property type="entry name" value="MutM-like, N-terminal"/>
    <property type="match status" value="1"/>
</dbReference>
<evidence type="ECO:0000256" key="11">
    <source>
        <dbReference type="ARBA" id="ARBA00023239"/>
    </source>
</evidence>
<keyword evidence="8 15" id="KW-0862">Zinc</keyword>
<dbReference type="InterPro" id="IPR020629">
    <property type="entry name" value="FPG_Glyclase"/>
</dbReference>
<dbReference type="HAMAP" id="MF_00103">
    <property type="entry name" value="Fapy_DNA_glycosyl"/>
    <property type="match status" value="1"/>
</dbReference>
<dbReference type="InterPro" id="IPR000214">
    <property type="entry name" value="Znf_DNA_glyclase/AP_lyase"/>
</dbReference>
<dbReference type="SUPFAM" id="SSF46946">
    <property type="entry name" value="S13-like H2TH domain"/>
    <property type="match status" value="1"/>
</dbReference>
<keyword evidence="12 15" id="KW-0511">Multifunctional enzyme</keyword>
<dbReference type="SMART" id="SM01232">
    <property type="entry name" value="H2TH"/>
    <property type="match status" value="1"/>
</dbReference>
<keyword evidence="13 15" id="KW-0326">Glycosidase</keyword>
<dbReference type="PROSITE" id="PS51068">
    <property type="entry name" value="FPG_CAT"/>
    <property type="match status" value="1"/>
</dbReference>
<dbReference type="GO" id="GO:0008534">
    <property type="term" value="F:oxidized purine nucleobase lesion DNA N-glycosylase activity"/>
    <property type="evidence" value="ECO:0007669"/>
    <property type="project" value="UniProtKB-EC"/>
</dbReference>
<evidence type="ECO:0000256" key="8">
    <source>
        <dbReference type="ARBA" id="ARBA00022833"/>
    </source>
</evidence>
<dbReference type="InterPro" id="IPR010979">
    <property type="entry name" value="Ribosomal_uS13-like_H2TH"/>
</dbReference>
<dbReference type="PANTHER" id="PTHR22993:SF9">
    <property type="entry name" value="FORMAMIDOPYRIMIDINE-DNA GLYCOSYLASE"/>
    <property type="match status" value="1"/>
</dbReference>
<evidence type="ECO:0000256" key="9">
    <source>
        <dbReference type="ARBA" id="ARBA00023125"/>
    </source>
</evidence>
<dbReference type="InterPro" id="IPR035937">
    <property type="entry name" value="FPG_N"/>
</dbReference>
<name>A0ABV9HA27_9HYPH</name>
<evidence type="ECO:0000313" key="18">
    <source>
        <dbReference type="EMBL" id="MFC4626421.1"/>
    </source>
</evidence>
<evidence type="ECO:0000256" key="10">
    <source>
        <dbReference type="ARBA" id="ARBA00023204"/>
    </source>
</evidence>
<dbReference type="SMART" id="SM00898">
    <property type="entry name" value="Fapy_DNA_glyco"/>
    <property type="match status" value="1"/>
</dbReference>
<feature type="active site" description="Proton donor; for delta-elimination activity" evidence="15">
    <location>
        <position position="283"/>
    </location>
</feature>
<feature type="binding site" evidence="15">
    <location>
        <position position="104"/>
    </location>
    <ligand>
        <name>DNA</name>
        <dbReference type="ChEBI" id="CHEBI:16991"/>
    </ligand>
</feature>
<feature type="binding site" evidence="15">
    <location>
        <position position="170"/>
    </location>
    <ligand>
        <name>DNA</name>
        <dbReference type="ChEBI" id="CHEBI:16991"/>
    </ligand>
</feature>
<dbReference type="PANTHER" id="PTHR22993">
    <property type="entry name" value="FORMAMIDOPYRIMIDINE-DNA GLYCOSYLASE"/>
    <property type="match status" value="1"/>
</dbReference>
<dbReference type="Gene3D" id="1.10.8.50">
    <property type="match status" value="1"/>
</dbReference>
<evidence type="ECO:0000256" key="1">
    <source>
        <dbReference type="ARBA" id="ARBA00001668"/>
    </source>
</evidence>
<keyword evidence="7 15" id="KW-0378">Hydrolase</keyword>
<organism evidence="18 19">
    <name type="scientific">Daeguia caeni</name>
    <dbReference type="NCBI Taxonomy" id="439612"/>
    <lineage>
        <taxon>Bacteria</taxon>
        <taxon>Pseudomonadati</taxon>
        <taxon>Pseudomonadota</taxon>
        <taxon>Alphaproteobacteria</taxon>
        <taxon>Hyphomicrobiales</taxon>
        <taxon>Brucellaceae</taxon>
        <taxon>Daeguia</taxon>
    </lineage>
</organism>
<dbReference type="PROSITE" id="PS51066">
    <property type="entry name" value="ZF_FPG_2"/>
    <property type="match status" value="1"/>
</dbReference>
<feature type="domain" description="Formamidopyrimidine-DNA glycosylase catalytic" evidence="17">
    <location>
        <begin position="2"/>
        <end position="130"/>
    </location>
</feature>
<comment type="caution">
    <text evidence="18">The sequence shown here is derived from an EMBL/GenBank/DDBJ whole genome shotgun (WGS) entry which is preliminary data.</text>
</comment>
<dbReference type="SUPFAM" id="SSF81624">
    <property type="entry name" value="N-terminal domain of MutM-like DNA repair proteins"/>
    <property type="match status" value="1"/>
</dbReference>
<evidence type="ECO:0000259" key="16">
    <source>
        <dbReference type="PROSITE" id="PS51066"/>
    </source>
</evidence>
<evidence type="ECO:0000256" key="12">
    <source>
        <dbReference type="ARBA" id="ARBA00023268"/>
    </source>
</evidence>
<comment type="catalytic activity">
    <reaction evidence="14 15">
        <text>2'-deoxyribonucleotide-(2'-deoxyribose 5'-phosphate)-2'-deoxyribonucleotide-DNA = a 3'-end 2'-deoxyribonucleotide-(2,3-dehydro-2,3-deoxyribose 5'-phosphate)-DNA + a 5'-end 5'-phospho-2'-deoxyribonucleoside-DNA + H(+)</text>
        <dbReference type="Rhea" id="RHEA:66592"/>
        <dbReference type="Rhea" id="RHEA-COMP:13180"/>
        <dbReference type="Rhea" id="RHEA-COMP:16897"/>
        <dbReference type="Rhea" id="RHEA-COMP:17067"/>
        <dbReference type="ChEBI" id="CHEBI:15378"/>
        <dbReference type="ChEBI" id="CHEBI:136412"/>
        <dbReference type="ChEBI" id="CHEBI:157695"/>
        <dbReference type="ChEBI" id="CHEBI:167181"/>
        <dbReference type="EC" id="4.2.99.18"/>
    </reaction>
</comment>
<dbReference type="Pfam" id="PF06827">
    <property type="entry name" value="zf-FPG_IleRS"/>
    <property type="match status" value="1"/>
</dbReference>
<keyword evidence="6 15" id="KW-0863">Zinc-finger</keyword>
<dbReference type="Pfam" id="PF06831">
    <property type="entry name" value="H2TH"/>
    <property type="match status" value="1"/>
</dbReference>
<evidence type="ECO:0000256" key="2">
    <source>
        <dbReference type="ARBA" id="ARBA00009409"/>
    </source>
</evidence>
<dbReference type="InterPro" id="IPR015886">
    <property type="entry name" value="H2TH_FPG"/>
</dbReference>
<evidence type="ECO:0000256" key="14">
    <source>
        <dbReference type="ARBA" id="ARBA00044632"/>
    </source>
</evidence>
<feature type="active site" description="Proton donor" evidence="15">
    <location>
        <position position="3"/>
    </location>
</feature>
<evidence type="ECO:0000256" key="3">
    <source>
        <dbReference type="ARBA" id="ARBA00011245"/>
    </source>
</evidence>
<evidence type="ECO:0000256" key="13">
    <source>
        <dbReference type="ARBA" id="ARBA00023295"/>
    </source>
</evidence>
<dbReference type="EC" id="4.2.99.18" evidence="15"/>
<comment type="cofactor">
    <cofactor evidence="15">
        <name>Zn(2+)</name>
        <dbReference type="ChEBI" id="CHEBI:29105"/>
    </cofactor>
    <text evidence="15">Binds 1 zinc ion per subunit.</text>
</comment>
<feature type="domain" description="FPG-type" evidence="16">
    <location>
        <begin position="257"/>
        <end position="293"/>
    </location>
</feature>
<dbReference type="EC" id="3.2.2.23" evidence="15"/>
<dbReference type="InterPro" id="IPR012319">
    <property type="entry name" value="FPG_cat"/>
</dbReference>
<gene>
    <name evidence="15 18" type="primary">mutM</name>
    <name evidence="15" type="synonym">fpg</name>
    <name evidence="18" type="ORF">ACFO1V_14615</name>
</gene>
<feature type="active site" description="Schiff-base intermediate with DNA" evidence="15">
    <location>
        <position position="2"/>
    </location>
</feature>
<dbReference type="CDD" id="cd08966">
    <property type="entry name" value="EcFpg-like_N"/>
    <property type="match status" value="1"/>
</dbReference>
<feature type="binding site" evidence="15">
    <location>
        <position position="127"/>
    </location>
    <ligand>
        <name>DNA</name>
        <dbReference type="ChEBI" id="CHEBI:16991"/>
    </ligand>
</feature>
<protein>
    <recommendedName>
        <fullName evidence="15">Formamidopyrimidine-DNA glycosylase</fullName>
        <shortName evidence="15">Fapy-DNA glycosylase</shortName>
        <ecNumber evidence="15">3.2.2.23</ecNumber>
    </recommendedName>
    <alternativeName>
        <fullName evidence="15">DNA-(apurinic or apyrimidinic site) lyase MutM</fullName>
        <shortName evidence="15">AP lyase MutM</shortName>
        <ecNumber evidence="15">4.2.99.18</ecNumber>
    </alternativeName>
</protein>
<keyword evidence="5 15" id="KW-0227">DNA damage</keyword>
<dbReference type="GO" id="GO:0140078">
    <property type="term" value="F:class I DNA-(apurinic or apyrimidinic site) endonuclease activity"/>
    <property type="evidence" value="ECO:0007669"/>
    <property type="project" value="UniProtKB-EC"/>
</dbReference>
<dbReference type="SUPFAM" id="SSF57716">
    <property type="entry name" value="Glucocorticoid receptor-like (DNA-binding domain)"/>
    <property type="match status" value="1"/>
</dbReference>
<evidence type="ECO:0000259" key="17">
    <source>
        <dbReference type="PROSITE" id="PS51068"/>
    </source>
</evidence>
<dbReference type="Proteomes" id="UP001596042">
    <property type="component" value="Unassembled WGS sequence"/>
</dbReference>
<comment type="catalytic activity">
    <reaction evidence="1 15">
        <text>Hydrolysis of DNA containing ring-opened 7-methylguanine residues, releasing 2,6-diamino-4-hydroxy-5-(N-methyl)formamidopyrimidine.</text>
        <dbReference type="EC" id="3.2.2.23"/>
    </reaction>
</comment>
<keyword evidence="10 15" id="KW-0234">DNA repair</keyword>
<comment type="subunit">
    <text evidence="3 15">Monomer.</text>
</comment>
<dbReference type="EMBL" id="JBHSEL010000125">
    <property type="protein sequence ID" value="MFC4626421.1"/>
    <property type="molecule type" value="Genomic_DNA"/>
</dbReference>